<dbReference type="RefSeq" id="WP_155173496.1">
    <property type="nucleotide sequence ID" value="NZ_BAAAFL010000012.1"/>
</dbReference>
<evidence type="ECO:0000313" key="4">
    <source>
        <dbReference type="Proteomes" id="UP000798808"/>
    </source>
</evidence>
<proteinExistence type="predicted"/>
<dbReference type="Gene3D" id="1.10.260.40">
    <property type="entry name" value="lambda repressor-like DNA-binding domains"/>
    <property type="match status" value="1"/>
</dbReference>
<evidence type="ECO:0000259" key="2">
    <source>
        <dbReference type="PROSITE" id="PS50943"/>
    </source>
</evidence>
<comment type="caution">
    <text evidence="3">The sequence shown here is derived from an EMBL/GenBank/DDBJ whole genome shotgun (WGS) entry which is preliminary data.</text>
</comment>
<dbReference type="CDD" id="cd00093">
    <property type="entry name" value="HTH_XRE"/>
    <property type="match status" value="1"/>
</dbReference>
<organism evidence="3 4">
    <name type="scientific">Fulvivirga kasyanovii</name>
    <dbReference type="NCBI Taxonomy" id="396812"/>
    <lineage>
        <taxon>Bacteria</taxon>
        <taxon>Pseudomonadati</taxon>
        <taxon>Bacteroidota</taxon>
        <taxon>Cytophagia</taxon>
        <taxon>Cytophagales</taxon>
        <taxon>Fulvivirgaceae</taxon>
        <taxon>Fulvivirga</taxon>
    </lineage>
</organism>
<protein>
    <submittedName>
        <fullName evidence="3">XRE family transcriptional regulator</fullName>
    </submittedName>
</protein>
<name>A0ABW9RQM1_9BACT</name>
<sequence length="81" mass="9533">MAGTDHPNDIIELQKRIGKKLRSIREAKGIKNYEKFAIQNEFSRSHYWNIENGDVNLTLKTLVRILNSLDVKVEDFFRELN</sequence>
<gene>
    <name evidence="3" type="ORF">E1163_16100</name>
</gene>
<dbReference type="PANTHER" id="PTHR46797:SF1">
    <property type="entry name" value="METHYLPHOSPHONATE SYNTHASE"/>
    <property type="match status" value="1"/>
</dbReference>
<feature type="domain" description="HTH cro/C1-type" evidence="2">
    <location>
        <begin position="43"/>
        <end position="76"/>
    </location>
</feature>
<dbReference type="SUPFAM" id="SSF47413">
    <property type="entry name" value="lambda repressor-like DNA-binding domains"/>
    <property type="match status" value="1"/>
</dbReference>
<dbReference type="PANTHER" id="PTHR46797">
    <property type="entry name" value="HTH-TYPE TRANSCRIPTIONAL REGULATOR"/>
    <property type="match status" value="1"/>
</dbReference>
<dbReference type="Proteomes" id="UP000798808">
    <property type="component" value="Unassembled WGS sequence"/>
</dbReference>
<dbReference type="InterPro" id="IPR050807">
    <property type="entry name" value="TransReg_Diox_bact_type"/>
</dbReference>
<dbReference type="PROSITE" id="PS50943">
    <property type="entry name" value="HTH_CROC1"/>
    <property type="match status" value="1"/>
</dbReference>
<evidence type="ECO:0000256" key="1">
    <source>
        <dbReference type="ARBA" id="ARBA00023125"/>
    </source>
</evidence>
<accession>A0ABW9RQM1</accession>
<keyword evidence="4" id="KW-1185">Reference proteome</keyword>
<reference evidence="3 4" key="1">
    <citation type="submission" date="2019-02" db="EMBL/GenBank/DDBJ databases">
        <authorList>
            <person name="Goldberg S.R."/>
            <person name="Haltli B.A."/>
            <person name="Correa H."/>
            <person name="Russell K.G."/>
        </authorList>
    </citation>
    <scope>NUCLEOTIDE SEQUENCE [LARGE SCALE GENOMIC DNA]</scope>
    <source>
        <strain evidence="3 4">JCM 16186</strain>
    </source>
</reference>
<dbReference type="SMART" id="SM00530">
    <property type="entry name" value="HTH_XRE"/>
    <property type="match status" value="1"/>
</dbReference>
<keyword evidence="1" id="KW-0238">DNA-binding</keyword>
<dbReference type="InterPro" id="IPR001387">
    <property type="entry name" value="Cro/C1-type_HTH"/>
</dbReference>
<dbReference type="EMBL" id="SMLW01000583">
    <property type="protein sequence ID" value="MTI26482.1"/>
    <property type="molecule type" value="Genomic_DNA"/>
</dbReference>
<evidence type="ECO:0000313" key="3">
    <source>
        <dbReference type="EMBL" id="MTI26482.1"/>
    </source>
</evidence>
<dbReference type="InterPro" id="IPR010982">
    <property type="entry name" value="Lambda_DNA-bd_dom_sf"/>
</dbReference>